<dbReference type="Proteomes" id="UP000247498">
    <property type="component" value="Unassembled WGS sequence"/>
</dbReference>
<proteinExistence type="predicted"/>
<reference evidence="2 3" key="1">
    <citation type="journal article" date="2018" name="Sci. Rep.">
        <title>Raphidocelis subcapitata (=Pseudokirchneriella subcapitata) provides an insight into genome evolution and environmental adaptations in the Sphaeropleales.</title>
        <authorList>
            <person name="Suzuki S."/>
            <person name="Yamaguchi H."/>
            <person name="Nakajima N."/>
            <person name="Kawachi M."/>
        </authorList>
    </citation>
    <scope>NUCLEOTIDE SEQUENCE [LARGE SCALE GENOMIC DNA]</scope>
    <source>
        <strain evidence="2 3">NIES-35</strain>
    </source>
</reference>
<gene>
    <name evidence="2" type="ORF">Rsub_13241</name>
</gene>
<feature type="compositionally biased region" description="Low complexity" evidence="1">
    <location>
        <begin position="1"/>
        <end position="15"/>
    </location>
</feature>
<evidence type="ECO:0000313" key="3">
    <source>
        <dbReference type="Proteomes" id="UP000247498"/>
    </source>
</evidence>
<dbReference type="OrthoDB" id="543987at2759"/>
<accession>A0A2V0PSF2</accession>
<comment type="caution">
    <text evidence="2">The sequence shown here is derived from an EMBL/GenBank/DDBJ whole genome shotgun (WGS) entry which is preliminary data.</text>
</comment>
<keyword evidence="3" id="KW-1185">Reference proteome</keyword>
<feature type="compositionally biased region" description="Low complexity" evidence="1">
    <location>
        <begin position="29"/>
        <end position="49"/>
    </location>
</feature>
<organism evidence="2 3">
    <name type="scientific">Raphidocelis subcapitata</name>
    <dbReference type="NCBI Taxonomy" id="307507"/>
    <lineage>
        <taxon>Eukaryota</taxon>
        <taxon>Viridiplantae</taxon>
        <taxon>Chlorophyta</taxon>
        <taxon>core chlorophytes</taxon>
        <taxon>Chlorophyceae</taxon>
        <taxon>CS clade</taxon>
        <taxon>Sphaeropleales</taxon>
        <taxon>Selenastraceae</taxon>
        <taxon>Raphidocelis</taxon>
    </lineage>
</organism>
<evidence type="ECO:0000256" key="1">
    <source>
        <dbReference type="SAM" id="MobiDB-lite"/>
    </source>
</evidence>
<name>A0A2V0PSF2_9CHLO</name>
<dbReference type="InParanoid" id="A0A2V0PSF2"/>
<feature type="region of interest" description="Disordered" evidence="1">
    <location>
        <begin position="1"/>
        <end position="57"/>
    </location>
</feature>
<dbReference type="AlphaFoldDB" id="A0A2V0PSF2"/>
<protein>
    <submittedName>
        <fullName evidence="2">Uncharacterized protein</fullName>
    </submittedName>
</protein>
<dbReference type="EMBL" id="BDRX01000243">
    <property type="protein sequence ID" value="GBG00538.1"/>
    <property type="molecule type" value="Genomic_DNA"/>
</dbReference>
<evidence type="ECO:0000313" key="2">
    <source>
        <dbReference type="EMBL" id="GBG00538.1"/>
    </source>
</evidence>
<sequence>MPGSGASGRAAAPVQQRRREQRPQRARRPAAAPGDAADAAAAAAPARAASPEQTEEARFHEAYAKASGAAPPFPRSPHAARTGAGYSGPAAYTVSQLYNVNRPPPVPLSEYEQRRKRRDLEDILAAAKKAGKSQDDVRAGVDQLEKLLPDVVNLNRMRASDWVQLAIDVNGVAAKLILLKTLYPSADAFSMVTARPKTLLQSEEAIREDAAAVKKLLTGAKDVCAIVEAVPELIDATQLTRSLAWLRSAFPTLDAVELLQENPLILRNIGESNAEDSAEYGEMTTKD</sequence>
<feature type="region of interest" description="Disordered" evidence="1">
    <location>
        <begin position="65"/>
        <end position="84"/>
    </location>
</feature>